<dbReference type="EMBL" id="BLIY01000017">
    <property type="protein sequence ID" value="GFE54672.1"/>
    <property type="molecule type" value="Genomic_DNA"/>
</dbReference>
<evidence type="ECO:0000256" key="1">
    <source>
        <dbReference type="SAM" id="MobiDB-lite"/>
    </source>
</evidence>
<feature type="compositionally biased region" description="Low complexity" evidence="1">
    <location>
        <begin position="237"/>
        <end position="251"/>
    </location>
</feature>
<dbReference type="Proteomes" id="UP001057455">
    <property type="component" value="Unassembled WGS sequence"/>
</dbReference>
<accession>A0A9W5WVU1</accession>
<dbReference type="Pfam" id="PF01852">
    <property type="entry name" value="START"/>
    <property type="match status" value="1"/>
</dbReference>
<comment type="caution">
    <text evidence="3">The sequence shown here is derived from an EMBL/GenBank/DDBJ whole genome shotgun (WGS) entry which is preliminary data.</text>
</comment>
<sequence length="284" mass="31930">MASLGVDPCATEPFAPEYASLLKEFMNGGTFSQWQWVRDYKIDPNTLKLYSRHRGTSTLKEFLVYGEIDACKEKLIELIVQMTQRSKWDDTYVEHHIVHPAKNGSDVIFSVSKYPFPLSKRTYIIKRTLYGSMDDVVVLVSKVIPYEHSSRFKWSTKVEDFESILMLRNHEGREACDMLATYYENPKVILPNMYLNSIIETLVPRILEKMVIACKKYGSDQSPIYCNSLYCVPIDSGDGSPQSSEGGPSSPKDSSAIGGTCPSQSGDIHQDSATPSQRLEVQGA</sequence>
<proteinExistence type="predicted"/>
<gene>
    <name evidence="3" type="ORF">BaOVIS_020760</name>
</gene>
<dbReference type="GO" id="GO:0005737">
    <property type="term" value="C:cytoplasm"/>
    <property type="evidence" value="ECO:0007669"/>
    <property type="project" value="UniProtKB-ARBA"/>
</dbReference>
<feature type="domain" description="START" evidence="2">
    <location>
        <begin position="36"/>
        <end position="219"/>
    </location>
</feature>
<evidence type="ECO:0000313" key="3">
    <source>
        <dbReference type="EMBL" id="GFE54672.1"/>
    </source>
</evidence>
<dbReference type="OrthoDB" id="1295045at2759"/>
<dbReference type="InterPro" id="IPR002913">
    <property type="entry name" value="START_lipid-bd_dom"/>
</dbReference>
<dbReference type="AlphaFoldDB" id="A0A9W5WVU1"/>
<dbReference type="PROSITE" id="PS50848">
    <property type="entry name" value="START"/>
    <property type="match status" value="1"/>
</dbReference>
<evidence type="ECO:0000259" key="2">
    <source>
        <dbReference type="PROSITE" id="PS50848"/>
    </source>
</evidence>
<protein>
    <submittedName>
        <fullName evidence="3">Star-related lipid transfer mitochondrial protein</fullName>
    </submittedName>
</protein>
<dbReference type="InterPro" id="IPR051213">
    <property type="entry name" value="START_lipid_transfer"/>
</dbReference>
<dbReference type="Gene3D" id="3.30.530.20">
    <property type="match status" value="1"/>
</dbReference>
<dbReference type="PANTHER" id="PTHR19308:SF39">
    <property type="entry name" value="PHOSPHATIDYLCHOLINE TRANSFER PROTEIN"/>
    <property type="match status" value="1"/>
</dbReference>
<feature type="compositionally biased region" description="Polar residues" evidence="1">
    <location>
        <begin position="261"/>
        <end position="284"/>
    </location>
</feature>
<organism evidence="3 4">
    <name type="scientific">Babesia ovis</name>
    <dbReference type="NCBI Taxonomy" id="5869"/>
    <lineage>
        <taxon>Eukaryota</taxon>
        <taxon>Sar</taxon>
        <taxon>Alveolata</taxon>
        <taxon>Apicomplexa</taxon>
        <taxon>Aconoidasida</taxon>
        <taxon>Piroplasmida</taxon>
        <taxon>Babesiidae</taxon>
        <taxon>Babesia</taxon>
    </lineage>
</organism>
<reference evidence="3" key="1">
    <citation type="submission" date="2019-12" db="EMBL/GenBank/DDBJ databases">
        <title>Genome sequence of Babesia ovis.</title>
        <authorList>
            <person name="Yamagishi J."/>
            <person name="Sevinc F."/>
            <person name="Xuan X."/>
        </authorList>
    </citation>
    <scope>NUCLEOTIDE SEQUENCE</scope>
    <source>
        <strain evidence="3">Selcuk</strain>
    </source>
</reference>
<dbReference type="SUPFAM" id="SSF55961">
    <property type="entry name" value="Bet v1-like"/>
    <property type="match status" value="1"/>
</dbReference>
<dbReference type="GO" id="GO:0008289">
    <property type="term" value="F:lipid binding"/>
    <property type="evidence" value="ECO:0007669"/>
    <property type="project" value="InterPro"/>
</dbReference>
<keyword evidence="4" id="KW-1185">Reference proteome</keyword>
<evidence type="ECO:0000313" key="4">
    <source>
        <dbReference type="Proteomes" id="UP001057455"/>
    </source>
</evidence>
<dbReference type="InterPro" id="IPR023393">
    <property type="entry name" value="START-like_dom_sf"/>
</dbReference>
<dbReference type="PANTHER" id="PTHR19308">
    <property type="entry name" value="PHOSPHATIDYLCHOLINE TRANSFER PROTEIN"/>
    <property type="match status" value="1"/>
</dbReference>
<feature type="region of interest" description="Disordered" evidence="1">
    <location>
        <begin position="237"/>
        <end position="284"/>
    </location>
</feature>
<name>A0A9W5WVU1_BABOV</name>